<dbReference type="InterPro" id="IPR050328">
    <property type="entry name" value="Dev_Immune_Receptor"/>
</dbReference>
<evidence type="ECO:0000256" key="4">
    <source>
        <dbReference type="SAM" id="Phobius"/>
    </source>
</evidence>
<evidence type="ECO:0000313" key="6">
    <source>
        <dbReference type="EMBL" id="CDW36663.1"/>
    </source>
</evidence>
<evidence type="ECO:0000256" key="3">
    <source>
        <dbReference type="ARBA" id="ARBA00022737"/>
    </source>
</evidence>
<dbReference type="PROSITE" id="PS51450">
    <property type="entry name" value="LRR"/>
    <property type="match status" value="3"/>
</dbReference>
<sequence>MDNFSSIKILIFICFYSVVLGDICGLSSICDCDPIEDPLNVICQGDFLTIIPQDLPPYIQNLSLKSTMIRDCDSTLGHYTQLIHLDLSDNQIFRISPSAFSRLSMLETLNLNHNYLNVLGARNLEGLSHLLRLHLQENTLSEIHGSVFSQGACSSLTSLDLSQNKLNHLHPNLFQNCHQLQILDLSHNHLTNIVDLPSSSLVVLKLDGNNLGGMQSNSPFRRLNKLKTLSLNDCKLHHSSHDYFDGLNELRSLFLEDNHFLELPFVNHVKRKMYLKELTQLKIGSNVLEKISTELTVMPNLKYLSISGCQNKKEFIIDPDTFKDNHHLHELSIRSCHGLMSLPDNLLLHLPSLQSLSLRGNGLHRLSPRTADWNALNYLDLSDTQLFCDCSLSWILETNYSEFRLLFEASNVTCLEKEGKLSLDSLDCHMKHGSLLNSNTKYLKFIILAGVCAVILLLGAGMYLYIGKHSNERRKSIHRRRINKMDISVITESVSNPSEYKDILYEDNDYDECSPLRGNLSNFPDVKTSVL</sequence>
<keyword evidence="4" id="KW-0812">Transmembrane</keyword>
<dbReference type="OrthoDB" id="676979at2759"/>
<dbReference type="GO" id="GO:0005615">
    <property type="term" value="C:extracellular space"/>
    <property type="evidence" value="ECO:0007669"/>
    <property type="project" value="TreeGrafter"/>
</dbReference>
<keyword evidence="4" id="KW-1133">Transmembrane helix</keyword>
<dbReference type="SMART" id="SM00369">
    <property type="entry name" value="LRR_TYP"/>
    <property type="match status" value="9"/>
</dbReference>
<protein>
    <submittedName>
        <fullName evidence="6">Uncharacterized protein</fullName>
    </submittedName>
</protein>
<feature type="chain" id="PRO_5005488626" evidence="5">
    <location>
        <begin position="22"/>
        <end position="531"/>
    </location>
</feature>
<keyword evidence="2 5" id="KW-0732">Signal</keyword>
<dbReference type="Gene3D" id="3.80.10.10">
    <property type="entry name" value="Ribonuclease Inhibitor"/>
    <property type="match status" value="3"/>
</dbReference>
<keyword evidence="1" id="KW-0433">Leucine-rich repeat</keyword>
<dbReference type="PRINTS" id="PR00019">
    <property type="entry name" value="LEURICHRPT"/>
</dbReference>
<dbReference type="EMBL" id="HACA01019302">
    <property type="protein sequence ID" value="CDW36663.1"/>
    <property type="molecule type" value="Transcribed_RNA"/>
</dbReference>
<dbReference type="OMA" id="RINKMDI"/>
<dbReference type="PANTHER" id="PTHR24373:SF275">
    <property type="entry name" value="TIR DOMAIN-CONTAINING PROTEIN"/>
    <property type="match status" value="1"/>
</dbReference>
<dbReference type="GO" id="GO:0031012">
    <property type="term" value="C:extracellular matrix"/>
    <property type="evidence" value="ECO:0007669"/>
    <property type="project" value="TreeGrafter"/>
</dbReference>
<feature type="transmembrane region" description="Helical" evidence="4">
    <location>
        <begin position="442"/>
        <end position="466"/>
    </location>
</feature>
<organism evidence="6">
    <name type="scientific">Lepeophtheirus salmonis</name>
    <name type="common">Salmon louse</name>
    <name type="synonym">Caligus salmonis</name>
    <dbReference type="NCBI Taxonomy" id="72036"/>
    <lineage>
        <taxon>Eukaryota</taxon>
        <taxon>Metazoa</taxon>
        <taxon>Ecdysozoa</taxon>
        <taxon>Arthropoda</taxon>
        <taxon>Crustacea</taxon>
        <taxon>Multicrustacea</taxon>
        <taxon>Hexanauplia</taxon>
        <taxon>Copepoda</taxon>
        <taxon>Siphonostomatoida</taxon>
        <taxon>Caligidae</taxon>
        <taxon>Lepeophtheirus</taxon>
    </lineage>
</organism>
<feature type="signal peptide" evidence="5">
    <location>
        <begin position="1"/>
        <end position="21"/>
    </location>
</feature>
<accession>A0A0K2UEH2</accession>
<reference evidence="6" key="1">
    <citation type="submission" date="2014-05" db="EMBL/GenBank/DDBJ databases">
        <authorList>
            <person name="Chronopoulou M."/>
        </authorList>
    </citation>
    <scope>NUCLEOTIDE SEQUENCE</scope>
    <source>
        <tissue evidence="6">Whole organism</tissue>
    </source>
</reference>
<dbReference type="AlphaFoldDB" id="A0A0K2UEH2"/>
<dbReference type="InterPro" id="IPR003591">
    <property type="entry name" value="Leu-rich_rpt_typical-subtyp"/>
</dbReference>
<dbReference type="PANTHER" id="PTHR24373">
    <property type="entry name" value="SLIT RELATED LEUCINE-RICH REPEAT NEURONAL PROTEIN"/>
    <property type="match status" value="1"/>
</dbReference>
<evidence type="ECO:0000256" key="1">
    <source>
        <dbReference type="ARBA" id="ARBA00022614"/>
    </source>
</evidence>
<dbReference type="Pfam" id="PF13855">
    <property type="entry name" value="LRR_8"/>
    <property type="match status" value="3"/>
</dbReference>
<proteinExistence type="predicted"/>
<evidence type="ECO:0000256" key="5">
    <source>
        <dbReference type="SAM" id="SignalP"/>
    </source>
</evidence>
<gene>
    <name evidence="6" type="primary">Dsim\GD14431</name>
</gene>
<dbReference type="InterPro" id="IPR001611">
    <property type="entry name" value="Leu-rich_rpt"/>
</dbReference>
<dbReference type="SUPFAM" id="SSF52058">
    <property type="entry name" value="L domain-like"/>
    <property type="match status" value="1"/>
</dbReference>
<evidence type="ECO:0000256" key="2">
    <source>
        <dbReference type="ARBA" id="ARBA00022729"/>
    </source>
</evidence>
<keyword evidence="3" id="KW-0677">Repeat</keyword>
<keyword evidence="4" id="KW-0472">Membrane</keyword>
<dbReference type="InterPro" id="IPR032675">
    <property type="entry name" value="LRR_dom_sf"/>
</dbReference>
<name>A0A0K2UEH2_LEPSM</name>